<evidence type="ECO:0000313" key="2">
    <source>
        <dbReference type="Proteomes" id="UP000265703"/>
    </source>
</evidence>
<dbReference type="Gene3D" id="3.30.10.10">
    <property type="entry name" value="Trypsin Inhibitor V, subunit A"/>
    <property type="match status" value="1"/>
</dbReference>
<reference evidence="1 2" key="1">
    <citation type="submission" date="2018-06" db="EMBL/GenBank/DDBJ databases">
        <title>Comparative genomics reveals the genomic features of Rhizophagus irregularis, R. cerebriforme, R. diaphanum and Gigaspora rosea, and their symbiotic lifestyle signature.</title>
        <authorList>
            <person name="Morin E."/>
            <person name="San Clemente H."/>
            <person name="Chen E.C.H."/>
            <person name="De La Providencia I."/>
            <person name="Hainaut M."/>
            <person name="Kuo A."/>
            <person name="Kohler A."/>
            <person name="Murat C."/>
            <person name="Tang N."/>
            <person name="Roy S."/>
            <person name="Loubradou J."/>
            <person name="Henrissat B."/>
            <person name="Grigoriev I.V."/>
            <person name="Corradi N."/>
            <person name="Roux C."/>
            <person name="Martin F.M."/>
        </authorList>
    </citation>
    <scope>NUCLEOTIDE SEQUENCE [LARGE SCALE GENOMIC DNA]</scope>
    <source>
        <strain evidence="1 2">DAOM 227022</strain>
    </source>
</reference>
<organism evidence="1 2">
    <name type="scientific">Glomus cerebriforme</name>
    <dbReference type="NCBI Taxonomy" id="658196"/>
    <lineage>
        <taxon>Eukaryota</taxon>
        <taxon>Fungi</taxon>
        <taxon>Fungi incertae sedis</taxon>
        <taxon>Mucoromycota</taxon>
        <taxon>Glomeromycotina</taxon>
        <taxon>Glomeromycetes</taxon>
        <taxon>Glomerales</taxon>
        <taxon>Glomeraceae</taxon>
        <taxon>Glomus</taxon>
    </lineage>
</organism>
<name>A0A397T006_9GLOM</name>
<protein>
    <submittedName>
        <fullName evidence="1">Uncharacterized protein</fullName>
    </submittedName>
</protein>
<comment type="caution">
    <text evidence="1">The sequence shown here is derived from an EMBL/GenBank/DDBJ whole genome shotgun (WGS) entry which is preliminary data.</text>
</comment>
<dbReference type="Proteomes" id="UP000265703">
    <property type="component" value="Unassembled WGS sequence"/>
</dbReference>
<accession>A0A397T006</accession>
<keyword evidence="2" id="KW-1185">Reference proteome</keyword>
<dbReference type="AlphaFoldDB" id="A0A397T006"/>
<dbReference type="OrthoDB" id="10013825at2759"/>
<evidence type="ECO:0000313" key="1">
    <source>
        <dbReference type="EMBL" id="RIA90236.1"/>
    </source>
</evidence>
<gene>
    <name evidence="1" type="ORF">C1645_770561</name>
</gene>
<dbReference type="PANTHER" id="PTHR39600">
    <property type="entry name" value="PEPTIDASE INHIBITOR I78 FAMILY PROTEIN"/>
    <property type="match status" value="1"/>
</dbReference>
<proteinExistence type="predicted"/>
<sequence length="77" mass="8924">MSDKSLDNWEAKLLGKKFVPDNVSVAAEEQHNVVRKTDFPPVHRVIKPNSLITRDHRTERLNICIDHSDIIVRLYFG</sequence>
<dbReference type="EMBL" id="QKYT01000187">
    <property type="protein sequence ID" value="RIA90236.1"/>
    <property type="molecule type" value="Genomic_DNA"/>
</dbReference>
<dbReference type="PANTHER" id="PTHR39600:SF1">
    <property type="entry name" value="PEPTIDASE INHIBITOR I78 FAMILY PROTEIN"/>
    <property type="match status" value="1"/>
</dbReference>
<dbReference type="STRING" id="658196.A0A397T006"/>